<evidence type="ECO:0000256" key="4">
    <source>
        <dbReference type="ARBA" id="ARBA00023136"/>
    </source>
</evidence>
<feature type="domain" description="Peroxin/Ferlin" evidence="8">
    <location>
        <begin position="476"/>
        <end position="509"/>
    </location>
</feature>
<dbReference type="Pfam" id="PF06398">
    <property type="entry name" value="Pex24p"/>
    <property type="match status" value="1"/>
</dbReference>
<dbReference type="GO" id="GO:0007031">
    <property type="term" value="P:peroxisome organization"/>
    <property type="evidence" value="ECO:0007669"/>
    <property type="project" value="TreeGrafter"/>
</dbReference>
<evidence type="ECO:0000256" key="1">
    <source>
        <dbReference type="ARBA" id="ARBA00004127"/>
    </source>
</evidence>
<dbReference type="GO" id="GO:0012505">
    <property type="term" value="C:endomembrane system"/>
    <property type="evidence" value="ECO:0007669"/>
    <property type="project" value="UniProtKB-SubCell"/>
</dbReference>
<accession>A0AAF0EXX7</accession>
<feature type="region of interest" description="Disordered" evidence="5">
    <location>
        <begin position="355"/>
        <end position="388"/>
    </location>
</feature>
<dbReference type="Proteomes" id="UP001219933">
    <property type="component" value="Chromosome 5"/>
</dbReference>
<reference evidence="9" key="1">
    <citation type="submission" date="2023-03" db="EMBL/GenBank/DDBJ databases">
        <title>Mating type loci evolution in Malassezia.</title>
        <authorList>
            <person name="Coelho M.A."/>
        </authorList>
    </citation>
    <scope>NUCLEOTIDE SEQUENCE</scope>
    <source>
        <strain evidence="9">CBS 11721</strain>
    </source>
</reference>
<dbReference type="AlphaFoldDB" id="A0AAF0EXX7"/>
<protein>
    <recommendedName>
        <fullName evidence="7 8">Peroxin/Ferlin domain-containing protein</fullName>
    </recommendedName>
</protein>
<sequence>MDQVDRVPPSGMHLLVILAPTINLLHTFISLATWRRGAVSSWMLLIAYTLTCFYGYEVLRYAPQVLPLAWIIYTWITSSVARASGSKSASGASSQSINRTLAQLDDLADFAAALRDELFVPLTSMLSWKGTVPSTGAVATFLIFSWPIWLICMLPRNLWQLPFYTVSTTLGRIFASGPALVVREAVGKHAVVLGDKTYVFAQEHAPKLTASVLHVSKIVGAHLCPALRSLGAGQTRIGINLIPPFPIASFELRHVFLFVGLIALTWCAPWAKLLRMTLWRSAIFRHSILSVLSLLSGSETLALAWRTSRPFHRREKKKVGSVQEYETRFEFAIFENQRWWIGLDWTAALLPNERPSWSDSDNNPVAPPAAFTLPRPSRSYTPSQQHPGLVDSRVSEWRWVDPEWTVDGAQFITSTVYKPHDVETDEKRVREANATGAAAVTDATDRHHEEAQALALDEDVPGLARNPVTMSVDPEGWEYGDNSWDKLSKTNGIGRYTRRRRWIRRAVLVQTVEKGIKRTD</sequence>
<dbReference type="InterPro" id="IPR010482">
    <property type="entry name" value="TECPR1-like_DysF"/>
</dbReference>
<evidence type="ECO:0000259" key="8">
    <source>
        <dbReference type="SMART" id="SM00694"/>
    </source>
</evidence>
<dbReference type="InterPro" id="IPR052646">
    <property type="entry name" value="Peroxisomal_PEX28-32"/>
</dbReference>
<gene>
    <name evidence="9" type="ORF">MCUN1_003639</name>
</gene>
<feature type="domain" description="Peroxin/Ferlin" evidence="7">
    <location>
        <begin position="326"/>
        <end position="407"/>
    </location>
</feature>
<evidence type="ECO:0000313" key="9">
    <source>
        <dbReference type="EMBL" id="WFD36752.1"/>
    </source>
</evidence>
<organism evidence="9 10">
    <name type="scientific">Malassezia cuniculi</name>
    <dbReference type="NCBI Taxonomy" id="948313"/>
    <lineage>
        <taxon>Eukaryota</taxon>
        <taxon>Fungi</taxon>
        <taxon>Dikarya</taxon>
        <taxon>Basidiomycota</taxon>
        <taxon>Ustilaginomycotina</taxon>
        <taxon>Malasseziomycetes</taxon>
        <taxon>Malasseziales</taxon>
        <taxon>Malasseziaceae</taxon>
        <taxon>Malassezia</taxon>
    </lineage>
</organism>
<evidence type="ECO:0000256" key="6">
    <source>
        <dbReference type="SAM" id="Phobius"/>
    </source>
</evidence>
<evidence type="ECO:0000259" key="7">
    <source>
        <dbReference type="SMART" id="SM00693"/>
    </source>
</evidence>
<keyword evidence="2 6" id="KW-0812">Transmembrane</keyword>
<dbReference type="GO" id="GO:0005778">
    <property type="term" value="C:peroxisomal membrane"/>
    <property type="evidence" value="ECO:0007669"/>
    <property type="project" value="UniProtKB-ARBA"/>
</dbReference>
<dbReference type="InterPro" id="IPR006614">
    <property type="entry name" value="Peroxin/Ferlin"/>
</dbReference>
<feature type="transmembrane region" description="Helical" evidence="6">
    <location>
        <begin position="134"/>
        <end position="154"/>
    </location>
</feature>
<name>A0AAF0EXX7_9BASI</name>
<dbReference type="PANTHER" id="PTHR31679">
    <property type="entry name" value="PEROXISOMAL MEMBRANE PROTEIN PEX30-RELATED"/>
    <property type="match status" value="1"/>
</dbReference>
<keyword evidence="3 6" id="KW-1133">Transmembrane helix</keyword>
<evidence type="ECO:0000313" key="10">
    <source>
        <dbReference type="Proteomes" id="UP001219933"/>
    </source>
</evidence>
<feature type="transmembrane region" description="Helical" evidence="6">
    <location>
        <begin position="12"/>
        <end position="32"/>
    </location>
</feature>
<proteinExistence type="predicted"/>
<keyword evidence="10" id="KW-1185">Reference proteome</keyword>
<feature type="transmembrane region" description="Helical" evidence="6">
    <location>
        <begin position="39"/>
        <end position="56"/>
    </location>
</feature>
<dbReference type="SMART" id="SM00693">
    <property type="entry name" value="DysFN"/>
    <property type="match status" value="1"/>
</dbReference>
<feature type="transmembrane region" description="Helical" evidence="6">
    <location>
        <begin position="255"/>
        <end position="271"/>
    </location>
</feature>
<evidence type="ECO:0000256" key="2">
    <source>
        <dbReference type="ARBA" id="ARBA00022692"/>
    </source>
</evidence>
<keyword evidence="4 6" id="KW-0472">Membrane</keyword>
<comment type="subcellular location">
    <subcellularLocation>
        <location evidence="1">Endomembrane system</location>
        <topology evidence="1">Multi-pass membrane protein</topology>
    </subcellularLocation>
</comment>
<evidence type="ECO:0000256" key="3">
    <source>
        <dbReference type="ARBA" id="ARBA00022989"/>
    </source>
</evidence>
<evidence type="ECO:0000256" key="5">
    <source>
        <dbReference type="SAM" id="MobiDB-lite"/>
    </source>
</evidence>
<dbReference type="EMBL" id="CP119881">
    <property type="protein sequence ID" value="WFD36752.1"/>
    <property type="molecule type" value="Genomic_DNA"/>
</dbReference>
<dbReference type="PANTHER" id="PTHR31679:SF2">
    <property type="entry name" value="PEROXISOMAL MEMBRANE PROTEIN PEX30-RELATED"/>
    <property type="match status" value="1"/>
</dbReference>
<dbReference type="SMART" id="SM00694">
    <property type="entry name" value="DysFC"/>
    <property type="match status" value="1"/>
</dbReference>